<evidence type="ECO:0000313" key="1">
    <source>
        <dbReference type="EMBL" id="ETI67476.1"/>
    </source>
</evidence>
<dbReference type="AlphaFoldDB" id="A0AB94IK88"/>
<dbReference type="RefSeq" id="WP_024029668.1">
    <property type="nucleotide sequence ID" value="NZ_ALAN01000094.1"/>
</dbReference>
<proteinExistence type="predicted"/>
<protein>
    <submittedName>
        <fullName evidence="1">Uncharacterized protein</fullName>
    </submittedName>
</protein>
<comment type="caution">
    <text evidence="1">The sequence shown here is derived from an EMBL/GenBank/DDBJ whole genome shotgun (WGS) entry which is preliminary data.</text>
</comment>
<dbReference type="Proteomes" id="UP000018877">
    <property type="component" value="Unassembled WGS sequence"/>
</dbReference>
<evidence type="ECO:0000313" key="2">
    <source>
        <dbReference type="Proteomes" id="UP000018877"/>
    </source>
</evidence>
<gene>
    <name evidence="1" type="ORF">BAVI_17452</name>
</gene>
<name>A0AB94IK88_9BACI</name>
<dbReference type="EMBL" id="ALAN01000094">
    <property type="protein sequence ID" value="ETI67476.1"/>
    <property type="molecule type" value="Genomic_DNA"/>
</dbReference>
<sequence>MDENQHSIIFIGKKKRNNELQLTSKPDFSDAICLSKPLTHSTKNTPYQSIAIDGSKNLSIHFSDENIHFTYYNKSLQVLAGDKNLSDEKVLDICSNFAFKEGNKVTFLKVIPKRNTIPRKKKEVRVLLAGKELEGE</sequence>
<keyword evidence="2" id="KW-1185">Reference proteome</keyword>
<organism evidence="1 2">
    <name type="scientific">Neobacillus vireti LMG 21834</name>
    <dbReference type="NCBI Taxonomy" id="1131730"/>
    <lineage>
        <taxon>Bacteria</taxon>
        <taxon>Bacillati</taxon>
        <taxon>Bacillota</taxon>
        <taxon>Bacilli</taxon>
        <taxon>Bacillales</taxon>
        <taxon>Bacillaceae</taxon>
        <taxon>Neobacillus</taxon>
    </lineage>
</organism>
<accession>A0AB94IK88</accession>
<reference evidence="1 2" key="1">
    <citation type="journal article" date="2014" name="Environ. Microbiol.">
        <title>The nitrate-ammonifying and nosZ-carrying bacterium Bacillus vireti is a potent source and sink for nitric and nitrous oxide under high nitrate conditions.</title>
        <authorList>
            <person name="Mania D."/>
            <person name="Heylen K."/>
            <person name="van Spanning R.J."/>
            <person name="Frostegard A."/>
        </authorList>
    </citation>
    <scope>NUCLEOTIDE SEQUENCE [LARGE SCALE GENOMIC DNA]</scope>
    <source>
        <strain evidence="1 2">LMG 21834</strain>
    </source>
</reference>